<reference evidence="1" key="1">
    <citation type="submission" date="2013-11" db="EMBL/GenBank/DDBJ databases">
        <title>Microbial diversity, functional groups and degradation webs in Northern and Southern Mediterranean and Red Sea marine crude oil polluted sites.</title>
        <authorList>
            <person name="Daffonchio D."/>
            <person name="Mapelli F."/>
            <person name="Ferrer M."/>
            <person name="Richter M."/>
            <person name="Cherif A."/>
            <person name="Malkawi H.I."/>
            <person name="Yakimov M.M."/>
            <person name="Abdel-Fattah Y.R."/>
            <person name="Blaghen M."/>
            <person name="Golyshin P.N."/>
            <person name="Kalogerakis N."/>
            <person name="Boon N."/>
            <person name="Magagnini M."/>
            <person name="Fava F."/>
        </authorList>
    </citation>
    <scope>NUCLEOTIDE SEQUENCE</scope>
</reference>
<organism evidence="1">
    <name type="scientific">marine sediment metagenome</name>
    <dbReference type="NCBI Taxonomy" id="412755"/>
    <lineage>
        <taxon>unclassified sequences</taxon>
        <taxon>metagenomes</taxon>
        <taxon>ecological metagenomes</taxon>
    </lineage>
</organism>
<comment type="caution">
    <text evidence="1">The sequence shown here is derived from an EMBL/GenBank/DDBJ whole genome shotgun (WGS) entry which is preliminary data.</text>
</comment>
<gene>
    <name evidence="1" type="ORF">MGSAQ_001076</name>
</gene>
<dbReference type="EMBL" id="AYSL01000548">
    <property type="protein sequence ID" value="KTF07428.1"/>
    <property type="molecule type" value="Genomic_DNA"/>
</dbReference>
<name>A0A1B6NVN7_9ZZZZ</name>
<protein>
    <submittedName>
        <fullName evidence="1">Uncharacterized protein</fullName>
    </submittedName>
</protein>
<dbReference type="AlphaFoldDB" id="A0A1B6NVN7"/>
<sequence>MLIKVTCYLETGRLALCHAFIPPFNTLTFAKPSLSIAFAVPRA</sequence>
<evidence type="ECO:0000313" key="1">
    <source>
        <dbReference type="EMBL" id="KTF07428.1"/>
    </source>
</evidence>
<proteinExistence type="predicted"/>
<accession>A0A1B6NVN7</accession>